<comment type="similarity">
    <text evidence="8">Belongs to the methyl-accepting chemotaxis (MCP) protein family.</text>
</comment>
<dbReference type="InterPro" id="IPR033479">
    <property type="entry name" value="dCache_1"/>
</dbReference>
<dbReference type="InterPro" id="IPR004089">
    <property type="entry name" value="MCPsignal_dom"/>
</dbReference>
<dbReference type="PANTHER" id="PTHR32089">
    <property type="entry name" value="METHYL-ACCEPTING CHEMOTAXIS PROTEIN MCPB"/>
    <property type="match status" value="1"/>
</dbReference>
<dbReference type="Pfam" id="PF02743">
    <property type="entry name" value="dCache_1"/>
    <property type="match status" value="1"/>
</dbReference>
<evidence type="ECO:0000256" key="3">
    <source>
        <dbReference type="ARBA" id="ARBA00022500"/>
    </source>
</evidence>
<keyword evidence="4 11" id="KW-0812">Transmembrane</keyword>
<accession>A0ABZ2Y3X6</accession>
<organism evidence="14 15">
    <name type="scientific">Defluviitalea saccharophila</name>
    <dbReference type="NCBI Taxonomy" id="879970"/>
    <lineage>
        <taxon>Bacteria</taxon>
        <taxon>Bacillati</taxon>
        <taxon>Bacillota</taxon>
        <taxon>Clostridia</taxon>
        <taxon>Lachnospirales</taxon>
        <taxon>Defluviitaleaceae</taxon>
        <taxon>Defluviitalea</taxon>
    </lineage>
</organism>
<keyword evidence="5 11" id="KW-1133">Transmembrane helix</keyword>
<dbReference type="EMBL" id="CP121687">
    <property type="protein sequence ID" value="WZL69309.1"/>
    <property type="molecule type" value="Genomic_DNA"/>
</dbReference>
<dbReference type="PROSITE" id="PS50885">
    <property type="entry name" value="HAMP"/>
    <property type="match status" value="1"/>
</dbReference>
<dbReference type="CDD" id="cd18774">
    <property type="entry name" value="PDC2_HK_sensor"/>
    <property type="match status" value="1"/>
</dbReference>
<sequence>MQRMGIAQKLIITFILLSVVPLSFISGFTYLQAENTVKNKVGFYSKKMVEQVVVNVDSKIEELENISMMILSNTSLMNSAQRKTYENTLQRIQEINAIESTLFSMMSSNNNIKGIYLYKANGESFGSGVDLTQSSGLKEEFFKLVKETGGKPLWVCGLGGSYDYLYLLRPLVSLNNLKEEGILAIFISIEEFNSIFQNADLGDGEIFLLDENRTILSHLDQEQLGVTLNDEYLDKVYTEKLSDNFNHGKYVVSYGTTKNGWKVTTKEPISSLMQEMEIVRGYIIVVALICIIIAILIGTFMALGISKPLKSIMNLMSKVEGGDLTVLSSIKGTNEIGKLSLSFNTMIEHIRSLIIETAQVVAKVEQDTNVISSNSSQSAAAAGQVVHAITELAEGSTEQAKEAEKTNTLMEDLAHDINHVTKRIEALMDVIENTENSRDYAVSTIEQLNEKTKDAVESSHLITEEINDLNDETKEIIQVVKVITDISEKTNLLSLNAAIEAAKAGEAGKGFAVVADEIRKLALGTKEATNMISQIISSIQSKTQRAVSVVQSSDKIFEEQKNIVLQTNNAFNDMAESMQKIIKMIEDINKRIQDIEQRKDKSVDAISHIALIIEESAASIEEVTATTEEQTSSAEQLALLASNLTEVIDHLKKSLSRFKV</sequence>
<evidence type="ECO:0000256" key="10">
    <source>
        <dbReference type="SAM" id="Coils"/>
    </source>
</evidence>
<evidence type="ECO:0000313" key="14">
    <source>
        <dbReference type="EMBL" id="WZL69309.1"/>
    </source>
</evidence>
<evidence type="ECO:0000256" key="4">
    <source>
        <dbReference type="ARBA" id="ARBA00022692"/>
    </source>
</evidence>
<keyword evidence="3" id="KW-0145">Chemotaxis</keyword>
<evidence type="ECO:0000256" key="8">
    <source>
        <dbReference type="ARBA" id="ARBA00029447"/>
    </source>
</evidence>
<evidence type="ECO:0000256" key="11">
    <source>
        <dbReference type="SAM" id="Phobius"/>
    </source>
</evidence>
<dbReference type="Gene3D" id="3.30.450.20">
    <property type="entry name" value="PAS domain"/>
    <property type="match status" value="1"/>
</dbReference>
<dbReference type="PROSITE" id="PS50111">
    <property type="entry name" value="CHEMOTAXIS_TRANSDUC_2"/>
    <property type="match status" value="1"/>
</dbReference>
<evidence type="ECO:0000256" key="9">
    <source>
        <dbReference type="PROSITE-ProRule" id="PRU00284"/>
    </source>
</evidence>
<dbReference type="SUPFAM" id="SSF58104">
    <property type="entry name" value="Methyl-accepting chemotaxis protein (MCP) signaling domain"/>
    <property type="match status" value="1"/>
</dbReference>
<proteinExistence type="inferred from homology"/>
<dbReference type="SMART" id="SM00283">
    <property type="entry name" value="MA"/>
    <property type="match status" value="1"/>
</dbReference>
<name>A0ABZ2Y3X6_9FIRM</name>
<feature type="domain" description="HAMP" evidence="13">
    <location>
        <begin position="303"/>
        <end position="355"/>
    </location>
</feature>
<feature type="coiled-coil region" evidence="10">
    <location>
        <begin position="417"/>
        <end position="451"/>
    </location>
</feature>
<keyword evidence="15" id="KW-1185">Reference proteome</keyword>
<evidence type="ECO:0000256" key="6">
    <source>
        <dbReference type="ARBA" id="ARBA00023136"/>
    </source>
</evidence>
<gene>
    <name evidence="14" type="ORF">QBE51_10960</name>
</gene>
<reference evidence="14 15" key="1">
    <citation type="submission" date="2023-03" db="EMBL/GenBank/DDBJ databases">
        <title>Novel Species.</title>
        <authorList>
            <person name="Ma S."/>
        </authorList>
    </citation>
    <scope>NUCLEOTIDE SEQUENCE [LARGE SCALE GENOMIC DNA]</scope>
    <source>
        <strain evidence="14 15">LIND6LT2</strain>
    </source>
</reference>
<dbReference type="CDD" id="cd06225">
    <property type="entry name" value="HAMP"/>
    <property type="match status" value="1"/>
</dbReference>
<feature type="domain" description="Methyl-accepting transducer" evidence="12">
    <location>
        <begin position="374"/>
        <end position="631"/>
    </location>
</feature>
<evidence type="ECO:0000256" key="7">
    <source>
        <dbReference type="ARBA" id="ARBA00023224"/>
    </source>
</evidence>
<dbReference type="Pfam" id="PF00672">
    <property type="entry name" value="HAMP"/>
    <property type="match status" value="1"/>
</dbReference>
<dbReference type="SMART" id="SM00304">
    <property type="entry name" value="HAMP"/>
    <property type="match status" value="2"/>
</dbReference>
<protein>
    <submittedName>
        <fullName evidence="14">Methyl-accepting chemotaxis protein</fullName>
    </submittedName>
</protein>
<keyword evidence="2" id="KW-1003">Cell membrane</keyword>
<evidence type="ECO:0000259" key="13">
    <source>
        <dbReference type="PROSITE" id="PS50885"/>
    </source>
</evidence>
<keyword evidence="10" id="KW-0175">Coiled coil</keyword>
<dbReference type="Gene3D" id="1.10.287.950">
    <property type="entry name" value="Methyl-accepting chemotaxis protein"/>
    <property type="match status" value="1"/>
</dbReference>
<keyword evidence="7 9" id="KW-0807">Transducer</keyword>
<dbReference type="Gene3D" id="1.10.8.500">
    <property type="entry name" value="HAMP domain in histidine kinase"/>
    <property type="match status" value="1"/>
</dbReference>
<feature type="transmembrane region" description="Helical" evidence="11">
    <location>
        <begin position="281"/>
        <end position="305"/>
    </location>
</feature>
<dbReference type="InterPro" id="IPR003660">
    <property type="entry name" value="HAMP_dom"/>
</dbReference>
<evidence type="ECO:0000259" key="12">
    <source>
        <dbReference type="PROSITE" id="PS50111"/>
    </source>
</evidence>
<feature type="coiled-coil region" evidence="10">
    <location>
        <begin position="578"/>
        <end position="605"/>
    </location>
</feature>
<dbReference type="Proteomes" id="UP001486565">
    <property type="component" value="Chromosome"/>
</dbReference>
<evidence type="ECO:0000313" key="15">
    <source>
        <dbReference type="Proteomes" id="UP001486565"/>
    </source>
</evidence>
<evidence type="ECO:0000256" key="1">
    <source>
        <dbReference type="ARBA" id="ARBA00004651"/>
    </source>
</evidence>
<dbReference type="RefSeq" id="WP_341876305.1">
    <property type="nucleotide sequence ID" value="NZ_CP121687.1"/>
</dbReference>
<dbReference type="PANTHER" id="PTHR32089:SF112">
    <property type="entry name" value="LYSOZYME-LIKE PROTEIN-RELATED"/>
    <property type="match status" value="1"/>
</dbReference>
<keyword evidence="6 11" id="KW-0472">Membrane</keyword>
<evidence type="ECO:0000256" key="5">
    <source>
        <dbReference type="ARBA" id="ARBA00022989"/>
    </source>
</evidence>
<comment type="subcellular location">
    <subcellularLocation>
        <location evidence="1">Cell membrane</location>
        <topology evidence="1">Multi-pass membrane protein</topology>
    </subcellularLocation>
</comment>
<evidence type="ECO:0000256" key="2">
    <source>
        <dbReference type="ARBA" id="ARBA00022475"/>
    </source>
</evidence>
<dbReference type="Pfam" id="PF00015">
    <property type="entry name" value="MCPsignal"/>
    <property type="match status" value="1"/>
</dbReference>